<evidence type="ECO:0000256" key="2">
    <source>
        <dbReference type="ARBA" id="ARBA00022553"/>
    </source>
</evidence>
<keyword evidence="3 12" id="KW-0479">Metal-binding</keyword>
<name>A0A841Z2W8_9LIST</name>
<dbReference type="AlphaFoldDB" id="A0A841Z2W8"/>
<comment type="caution">
    <text evidence="14">The sequence shown here is derived from an EMBL/GenBank/DDBJ whole genome shotgun (WGS) entry which is preliminary data.</text>
</comment>
<accession>A0A841Z2W8</accession>
<feature type="binding site" evidence="12">
    <location>
        <position position="13"/>
    </location>
    <ligand>
        <name>Mg(2+)</name>
        <dbReference type="ChEBI" id="CHEBI:18420"/>
    </ligand>
</feature>
<feature type="site" description="Important for catalytic activity and assists the phosphoryl transfer reaction to Asp8 by balancing charge and orienting the reacting groups" evidence="13">
    <location>
        <position position="118"/>
    </location>
</feature>
<comment type="cofactor">
    <cofactor evidence="12">
        <name>Mg(2+)</name>
        <dbReference type="ChEBI" id="CHEBI:18420"/>
    </cofactor>
    <text evidence="12">Binds 2 magnesium ions per subunit.</text>
</comment>
<evidence type="ECO:0000256" key="3">
    <source>
        <dbReference type="ARBA" id="ARBA00022723"/>
    </source>
</evidence>
<feature type="active site" description="Nucleophile" evidence="10">
    <location>
        <position position="11"/>
    </location>
</feature>
<feature type="binding site" evidence="11">
    <location>
        <position position="27"/>
    </location>
    <ligand>
        <name>substrate</name>
    </ligand>
</feature>
<evidence type="ECO:0000256" key="5">
    <source>
        <dbReference type="ARBA" id="ARBA00023235"/>
    </source>
</evidence>
<dbReference type="InterPro" id="IPR023198">
    <property type="entry name" value="PGP-like_dom2"/>
</dbReference>
<dbReference type="GO" id="GO:0005975">
    <property type="term" value="P:carbohydrate metabolic process"/>
    <property type="evidence" value="ECO:0007669"/>
    <property type="project" value="InterPro"/>
</dbReference>
<evidence type="ECO:0000256" key="13">
    <source>
        <dbReference type="PIRSR" id="PIRSR610972-4"/>
    </source>
</evidence>
<feature type="binding site" evidence="11">
    <location>
        <begin position="11"/>
        <end position="13"/>
    </location>
    <ligand>
        <name>substrate</name>
    </ligand>
</feature>
<evidence type="ECO:0000256" key="12">
    <source>
        <dbReference type="PIRSR" id="PIRSR610972-3"/>
    </source>
</evidence>
<gene>
    <name evidence="14" type="primary">pgmB</name>
    <name evidence="14" type="ORF">HB943_06215</name>
</gene>
<dbReference type="RefSeq" id="WP_185425376.1">
    <property type="nucleotide sequence ID" value="NZ_JAARRL010000007.1"/>
</dbReference>
<dbReference type="NCBIfam" id="TIGR01509">
    <property type="entry name" value="HAD-SF-IA-v3"/>
    <property type="match status" value="1"/>
</dbReference>
<evidence type="ECO:0000256" key="4">
    <source>
        <dbReference type="ARBA" id="ARBA00022842"/>
    </source>
</evidence>
<evidence type="ECO:0000256" key="8">
    <source>
        <dbReference type="ARBA" id="ARBA00044968"/>
    </source>
</evidence>
<evidence type="ECO:0000256" key="11">
    <source>
        <dbReference type="PIRSR" id="PIRSR610972-2"/>
    </source>
</evidence>
<feature type="binding site" evidence="11">
    <location>
        <begin position="118"/>
        <end position="122"/>
    </location>
    <ligand>
        <name>substrate</name>
    </ligand>
</feature>
<dbReference type="Pfam" id="PF00702">
    <property type="entry name" value="Hydrolase"/>
    <property type="match status" value="1"/>
</dbReference>
<dbReference type="SFLD" id="SFLDG01135">
    <property type="entry name" value="C1.5.6:_HAD__Beta-PGM__Phospha"/>
    <property type="match status" value="1"/>
</dbReference>
<keyword evidence="5 14" id="KW-0413">Isomerase</keyword>
<reference evidence="14 15" key="1">
    <citation type="submission" date="2020-03" db="EMBL/GenBank/DDBJ databases">
        <title>Soil Listeria distribution.</title>
        <authorList>
            <person name="Liao J."/>
            <person name="Wiedmann M."/>
        </authorList>
    </citation>
    <scope>NUCLEOTIDE SEQUENCE [LARGE SCALE GENOMIC DNA]</scope>
    <source>
        <strain evidence="14 15">FSL L7-1523</strain>
    </source>
</reference>
<dbReference type="InterPro" id="IPR010976">
    <property type="entry name" value="B-phosphoglucomutase_hydrolase"/>
</dbReference>
<dbReference type="EC" id="5.4.2.6" evidence="8"/>
<dbReference type="Gene3D" id="3.40.50.1000">
    <property type="entry name" value="HAD superfamily/HAD-like"/>
    <property type="match status" value="1"/>
</dbReference>
<dbReference type="SFLD" id="SFLDS00003">
    <property type="entry name" value="Haloacid_Dehalogenase"/>
    <property type="match status" value="1"/>
</dbReference>
<dbReference type="PANTHER" id="PTHR46193">
    <property type="entry name" value="6-PHOSPHOGLUCONATE PHOSPHATASE"/>
    <property type="match status" value="1"/>
</dbReference>
<dbReference type="EMBL" id="JAARRL010000007">
    <property type="protein sequence ID" value="MBC1500191.1"/>
    <property type="molecule type" value="Genomic_DNA"/>
</dbReference>
<dbReference type="GO" id="GO:0008801">
    <property type="term" value="F:beta-phosphoglucomutase activity"/>
    <property type="evidence" value="ECO:0007669"/>
    <property type="project" value="UniProtKB-EC"/>
</dbReference>
<proteinExistence type="inferred from homology"/>
<comment type="similarity">
    <text evidence="1">Belongs to the HAD-like hydrolase superfamily. CbbY/CbbZ/Gph/YieH family.</text>
</comment>
<feature type="binding site" evidence="11">
    <location>
        <position position="80"/>
    </location>
    <ligand>
        <name>substrate</name>
    </ligand>
</feature>
<dbReference type="GO" id="GO:0000287">
    <property type="term" value="F:magnesium ion binding"/>
    <property type="evidence" value="ECO:0007669"/>
    <property type="project" value="InterPro"/>
</dbReference>
<dbReference type="InterPro" id="IPR036412">
    <property type="entry name" value="HAD-like_sf"/>
</dbReference>
<evidence type="ECO:0000313" key="15">
    <source>
        <dbReference type="Proteomes" id="UP000564536"/>
    </source>
</evidence>
<keyword evidence="4 12" id="KW-0460">Magnesium</keyword>
<feature type="binding site" evidence="12">
    <location>
        <position position="11"/>
    </location>
    <ligand>
        <name>Mg(2+)</name>
        <dbReference type="ChEBI" id="CHEBI:18420"/>
    </ligand>
</feature>
<feature type="binding site" evidence="11">
    <location>
        <begin position="46"/>
        <end position="51"/>
    </location>
    <ligand>
        <name>substrate</name>
    </ligand>
</feature>
<dbReference type="CDD" id="cd02598">
    <property type="entry name" value="HAD_BPGM"/>
    <property type="match status" value="1"/>
</dbReference>
<dbReference type="SUPFAM" id="SSF56784">
    <property type="entry name" value="HAD-like"/>
    <property type="match status" value="1"/>
</dbReference>
<dbReference type="NCBIfam" id="TIGR02009">
    <property type="entry name" value="PGMB-YQAB-SF"/>
    <property type="match status" value="1"/>
</dbReference>
<protein>
    <recommendedName>
        <fullName evidence="9">Beta-phosphoglucomutase</fullName>
        <ecNumber evidence="8">5.4.2.6</ecNumber>
    </recommendedName>
</protein>
<keyword evidence="6" id="KW-0119">Carbohydrate metabolism</keyword>
<feature type="binding site" evidence="11">
    <location>
        <position position="149"/>
    </location>
    <ligand>
        <name>substrate</name>
    </ligand>
</feature>
<feature type="active site" description="Proton donor/acceptor" evidence="10">
    <location>
        <position position="13"/>
    </location>
</feature>
<feature type="binding site" evidence="12">
    <location>
        <position position="173"/>
    </location>
    <ligand>
        <name>Mg(2+)</name>
        <dbReference type="ChEBI" id="CHEBI:18420"/>
    </ligand>
</feature>
<dbReference type="PRINTS" id="PR00413">
    <property type="entry name" value="HADHALOGNASE"/>
</dbReference>
<dbReference type="InterPro" id="IPR051600">
    <property type="entry name" value="Beta-PGM-like"/>
</dbReference>
<feature type="site" description="Important for catalytic activity and assists the phosphoryl transfer reaction to Asp8 by balancing charge and orienting the reacting groups" evidence="13">
    <location>
        <position position="149"/>
    </location>
</feature>
<dbReference type="Proteomes" id="UP000564536">
    <property type="component" value="Unassembled WGS sequence"/>
</dbReference>
<evidence type="ECO:0000256" key="1">
    <source>
        <dbReference type="ARBA" id="ARBA00006171"/>
    </source>
</evidence>
<dbReference type="InterPro" id="IPR006439">
    <property type="entry name" value="HAD-SF_hydro_IA"/>
</dbReference>
<sequence>MVRQLEAVIFDLDGVITDSAHFHYLAWKQLAADIDIEIDEAFNETLKGISRMDSLDLILAKDGRENDFTLEQKEELAAKKNAHYVELLKDLSPADILPGIKPLLDAIRAANLKIALASVSKNAPMVLAALDLTDSFDYLADAAKITHSKPDPEIFLVAAAGLGVEPANAVGIEDAQAGVDAIKSAGMKAVGVGTGLVGTDELVSDTSKLTLAMIQKVFQI</sequence>
<organism evidence="14 15">
    <name type="scientific">Listeria weihenstephanensis</name>
    <dbReference type="NCBI Taxonomy" id="1006155"/>
    <lineage>
        <taxon>Bacteria</taxon>
        <taxon>Bacillati</taxon>
        <taxon>Bacillota</taxon>
        <taxon>Bacilli</taxon>
        <taxon>Bacillales</taxon>
        <taxon>Listeriaceae</taxon>
        <taxon>Listeria</taxon>
    </lineage>
</organism>
<comment type="catalytic activity">
    <reaction evidence="7">
        <text>beta-D-glucose 1-phosphate = beta-D-glucose 6-phosphate</text>
        <dbReference type="Rhea" id="RHEA:20113"/>
        <dbReference type="ChEBI" id="CHEBI:57684"/>
        <dbReference type="ChEBI" id="CHEBI:58247"/>
        <dbReference type="EC" id="5.4.2.6"/>
    </reaction>
</comment>
<evidence type="ECO:0000256" key="10">
    <source>
        <dbReference type="PIRSR" id="PIRSR610972-1"/>
    </source>
</evidence>
<dbReference type="PANTHER" id="PTHR46193:SF18">
    <property type="entry name" value="HEXITOL PHOSPHATASE B"/>
    <property type="match status" value="1"/>
</dbReference>
<evidence type="ECO:0000256" key="9">
    <source>
        <dbReference type="ARBA" id="ARBA00044991"/>
    </source>
</evidence>
<evidence type="ECO:0000313" key="14">
    <source>
        <dbReference type="EMBL" id="MBC1500191.1"/>
    </source>
</evidence>
<feature type="binding site" evidence="12">
    <location>
        <position position="174"/>
    </location>
    <ligand>
        <name>Mg(2+)</name>
        <dbReference type="ChEBI" id="CHEBI:18420"/>
    </ligand>
</feature>
<feature type="binding site" evidence="11">
    <location>
        <position position="54"/>
    </location>
    <ligand>
        <name>substrate</name>
    </ligand>
</feature>
<dbReference type="SFLD" id="SFLDG01129">
    <property type="entry name" value="C1.5:_HAD__Beta-PGM__Phosphata"/>
    <property type="match status" value="1"/>
</dbReference>
<dbReference type="Gene3D" id="1.10.150.240">
    <property type="entry name" value="Putative phosphatase, domain 2"/>
    <property type="match status" value="1"/>
</dbReference>
<evidence type="ECO:0000256" key="6">
    <source>
        <dbReference type="ARBA" id="ARBA00023277"/>
    </source>
</evidence>
<dbReference type="NCBIfam" id="TIGR01990">
    <property type="entry name" value="bPGM"/>
    <property type="match status" value="1"/>
</dbReference>
<dbReference type="InterPro" id="IPR010972">
    <property type="entry name" value="Beta-PGM"/>
</dbReference>
<keyword evidence="2" id="KW-0597">Phosphoprotein</keyword>
<evidence type="ECO:0000256" key="7">
    <source>
        <dbReference type="ARBA" id="ARBA00044926"/>
    </source>
</evidence>
<dbReference type="InterPro" id="IPR023214">
    <property type="entry name" value="HAD_sf"/>
</dbReference>